<dbReference type="AlphaFoldDB" id="A0A2G5V5E0"/>
<keyword evidence="2" id="KW-1185">Reference proteome</keyword>
<gene>
    <name evidence="1" type="primary">Cnig_chr_II.g6323</name>
    <name evidence="1" type="ORF">B9Z55_006323</name>
</gene>
<dbReference type="Proteomes" id="UP000230233">
    <property type="component" value="Chromosome II"/>
</dbReference>
<evidence type="ECO:0000313" key="1">
    <source>
        <dbReference type="EMBL" id="PIC46726.1"/>
    </source>
</evidence>
<name>A0A2G5V5E0_9PELO</name>
<organism evidence="1 2">
    <name type="scientific">Caenorhabditis nigoni</name>
    <dbReference type="NCBI Taxonomy" id="1611254"/>
    <lineage>
        <taxon>Eukaryota</taxon>
        <taxon>Metazoa</taxon>
        <taxon>Ecdysozoa</taxon>
        <taxon>Nematoda</taxon>
        <taxon>Chromadorea</taxon>
        <taxon>Rhabditida</taxon>
        <taxon>Rhabditina</taxon>
        <taxon>Rhabditomorpha</taxon>
        <taxon>Rhabditoidea</taxon>
        <taxon>Rhabditidae</taxon>
        <taxon>Peloderinae</taxon>
        <taxon>Caenorhabditis</taxon>
    </lineage>
</organism>
<protein>
    <submittedName>
        <fullName evidence="1">Uncharacterized protein</fullName>
    </submittedName>
</protein>
<comment type="caution">
    <text evidence="1">The sequence shown here is derived from an EMBL/GenBank/DDBJ whole genome shotgun (WGS) entry which is preliminary data.</text>
</comment>
<dbReference type="STRING" id="1611254.A0A2G5V5E0"/>
<dbReference type="EMBL" id="PDUG01000002">
    <property type="protein sequence ID" value="PIC46726.1"/>
    <property type="molecule type" value="Genomic_DNA"/>
</dbReference>
<proteinExistence type="predicted"/>
<dbReference type="OrthoDB" id="5806483at2759"/>
<evidence type="ECO:0000313" key="2">
    <source>
        <dbReference type="Proteomes" id="UP000230233"/>
    </source>
</evidence>
<accession>A0A2G5V5E0</accession>
<sequence length="285" mass="32170">MNQREQLEAAFSQTIEKILESAGNTTAAFLPVLGGRSIELTVSTVEEYLKMLKELLHEYEKPESTNHSCMSPLLNDSMLVHRNRMVRSSKARLTFLRTSQEGVRCDFSPMEIDRPSIGAIIEESTLLDPSVLMDESTHQRGFLADVSDMNGTVRSRNPSFNFNYISPVSTERSRRSAVSLKPLYNTIDFDADVSSILEVSHVSSRTTRSRAVAGEDEHSILVMNDDEMRTPRAHNTTVDLTDSDDTPTSLKLWNVKLRPGSNRKIDNEIRKEIQRQLARENPSVL</sequence>
<reference evidence="2" key="1">
    <citation type="submission" date="2017-10" db="EMBL/GenBank/DDBJ databases">
        <title>Rapid genome shrinkage in a self-fertile nematode reveals novel sperm competition proteins.</title>
        <authorList>
            <person name="Yin D."/>
            <person name="Schwarz E.M."/>
            <person name="Thomas C.G."/>
            <person name="Felde R.L."/>
            <person name="Korf I.F."/>
            <person name="Cutter A.D."/>
            <person name="Schartner C.M."/>
            <person name="Ralston E.J."/>
            <person name="Meyer B.J."/>
            <person name="Haag E.S."/>
        </authorList>
    </citation>
    <scope>NUCLEOTIDE SEQUENCE [LARGE SCALE GENOMIC DNA]</scope>
    <source>
        <strain evidence="2">JU1422</strain>
    </source>
</reference>